<dbReference type="InterPro" id="IPR003593">
    <property type="entry name" value="AAA+_ATPase"/>
</dbReference>
<keyword evidence="8" id="KW-1185">Reference proteome</keyword>
<keyword evidence="5" id="KW-0046">Antibiotic resistance</keyword>
<comment type="caution">
    <text evidence="7">The sequence shown here is derived from an EMBL/GenBank/DDBJ whole genome shotgun (WGS) entry which is preliminary data.</text>
</comment>
<evidence type="ECO:0000313" key="8">
    <source>
        <dbReference type="Proteomes" id="UP001144280"/>
    </source>
</evidence>
<dbReference type="CDD" id="cd03230">
    <property type="entry name" value="ABC_DR_subfamily_A"/>
    <property type="match status" value="1"/>
</dbReference>
<dbReference type="GO" id="GO:0005524">
    <property type="term" value="F:ATP binding"/>
    <property type="evidence" value="ECO:0007669"/>
    <property type="project" value="UniProtKB-KW"/>
</dbReference>
<dbReference type="Gene3D" id="3.40.50.300">
    <property type="entry name" value="P-loop containing nucleotide triphosphate hydrolases"/>
    <property type="match status" value="1"/>
</dbReference>
<evidence type="ECO:0000259" key="6">
    <source>
        <dbReference type="PROSITE" id="PS50893"/>
    </source>
</evidence>
<keyword evidence="2" id="KW-0813">Transport</keyword>
<protein>
    <submittedName>
        <fullName evidence="7">ABC transporter ATP-binding protein</fullName>
    </submittedName>
</protein>
<sequence length="198" mass="21556">MLAIEVANLRTRAGSTVTSFTVERGEIFGISGPSGAGKSATVECLAGLRRPGHGTVRVLGLDARHDGAELRRRVGIQLQHAELPGKLRVWEALDLYSSFYRQPADWRELLDAFGLSAWHDTPFAALTTVAKRWLAVALALAGDPEIAIFDELTAGLGPEDRHDTWSLVERVRNRGVTVVLVTRCSVEAEVVCDRVIAT</sequence>
<evidence type="ECO:0000256" key="2">
    <source>
        <dbReference type="ARBA" id="ARBA00022448"/>
    </source>
</evidence>
<keyword evidence="4 7" id="KW-0067">ATP-binding</keyword>
<accession>A0ABQ5QLR1</accession>
<dbReference type="InterPro" id="IPR050763">
    <property type="entry name" value="ABC_transporter_ATP-binding"/>
</dbReference>
<reference evidence="7" key="1">
    <citation type="submission" date="2022-12" db="EMBL/GenBank/DDBJ databases">
        <title>New Phytohabitans aurantiacus sp. RD004123 nov., an actinomycete isolated from soil.</title>
        <authorList>
            <person name="Triningsih D.W."/>
            <person name="Harunari E."/>
            <person name="Igarashi Y."/>
        </authorList>
    </citation>
    <scope>NUCLEOTIDE SEQUENCE</scope>
    <source>
        <strain evidence="7">RD004123</strain>
    </source>
</reference>
<proteinExistence type="predicted"/>
<feature type="domain" description="ABC transporter" evidence="6">
    <location>
        <begin position="4"/>
        <end position="197"/>
    </location>
</feature>
<evidence type="ECO:0000256" key="5">
    <source>
        <dbReference type="ARBA" id="ARBA00023251"/>
    </source>
</evidence>
<dbReference type="PANTHER" id="PTHR42711">
    <property type="entry name" value="ABC TRANSPORTER ATP-BINDING PROTEIN"/>
    <property type="match status" value="1"/>
</dbReference>
<organism evidence="7 8">
    <name type="scientific">Phytohabitans aurantiacus</name>
    <dbReference type="NCBI Taxonomy" id="3016789"/>
    <lineage>
        <taxon>Bacteria</taxon>
        <taxon>Bacillati</taxon>
        <taxon>Actinomycetota</taxon>
        <taxon>Actinomycetes</taxon>
        <taxon>Micromonosporales</taxon>
        <taxon>Micromonosporaceae</taxon>
    </lineage>
</organism>
<dbReference type="InterPro" id="IPR027417">
    <property type="entry name" value="P-loop_NTPase"/>
</dbReference>
<dbReference type="SMART" id="SM00382">
    <property type="entry name" value="AAA"/>
    <property type="match status" value="1"/>
</dbReference>
<dbReference type="SUPFAM" id="SSF52540">
    <property type="entry name" value="P-loop containing nucleoside triphosphate hydrolases"/>
    <property type="match status" value="1"/>
</dbReference>
<dbReference type="PROSITE" id="PS50893">
    <property type="entry name" value="ABC_TRANSPORTER_2"/>
    <property type="match status" value="1"/>
</dbReference>
<keyword evidence="3" id="KW-0547">Nucleotide-binding</keyword>
<name>A0ABQ5QLR1_9ACTN</name>
<dbReference type="PANTHER" id="PTHR42711:SF16">
    <property type="entry name" value="ABC TRANSPORTER ATP-BINDING PROTEIN"/>
    <property type="match status" value="1"/>
</dbReference>
<evidence type="ECO:0000256" key="3">
    <source>
        <dbReference type="ARBA" id="ARBA00022741"/>
    </source>
</evidence>
<gene>
    <name evidence="7" type="ORF">Pa4123_09220</name>
</gene>
<dbReference type="RefSeq" id="WP_281892687.1">
    <property type="nucleotide sequence ID" value="NZ_BSDI01000004.1"/>
</dbReference>
<evidence type="ECO:0000313" key="7">
    <source>
        <dbReference type="EMBL" id="GLH95650.1"/>
    </source>
</evidence>
<dbReference type="EMBL" id="BSDI01000004">
    <property type="protein sequence ID" value="GLH95650.1"/>
    <property type="molecule type" value="Genomic_DNA"/>
</dbReference>
<comment type="subcellular location">
    <subcellularLocation>
        <location evidence="1">Cell membrane</location>
        <topology evidence="1">Peripheral membrane protein</topology>
    </subcellularLocation>
</comment>
<dbReference type="InterPro" id="IPR003439">
    <property type="entry name" value="ABC_transporter-like_ATP-bd"/>
</dbReference>
<evidence type="ECO:0000256" key="4">
    <source>
        <dbReference type="ARBA" id="ARBA00022840"/>
    </source>
</evidence>
<dbReference type="Proteomes" id="UP001144280">
    <property type="component" value="Unassembled WGS sequence"/>
</dbReference>
<evidence type="ECO:0000256" key="1">
    <source>
        <dbReference type="ARBA" id="ARBA00004202"/>
    </source>
</evidence>
<dbReference type="Pfam" id="PF00005">
    <property type="entry name" value="ABC_tran"/>
    <property type="match status" value="1"/>
</dbReference>